<dbReference type="RefSeq" id="WP_379523165.1">
    <property type="nucleotide sequence ID" value="NZ_JBHSPA010000097.1"/>
</dbReference>
<organism evidence="1 2">
    <name type="scientific">Nonomuraea insulae</name>
    <dbReference type="NCBI Taxonomy" id="1616787"/>
    <lineage>
        <taxon>Bacteria</taxon>
        <taxon>Bacillati</taxon>
        <taxon>Actinomycetota</taxon>
        <taxon>Actinomycetes</taxon>
        <taxon>Streptosporangiales</taxon>
        <taxon>Streptosporangiaceae</taxon>
        <taxon>Nonomuraea</taxon>
    </lineage>
</organism>
<accession>A0ABW1D783</accession>
<keyword evidence="2" id="KW-1185">Reference proteome</keyword>
<name>A0ABW1D783_9ACTN</name>
<dbReference type="EMBL" id="JBHSPA010000097">
    <property type="protein sequence ID" value="MFC5833743.1"/>
    <property type="molecule type" value="Genomic_DNA"/>
</dbReference>
<proteinExistence type="predicted"/>
<evidence type="ECO:0000313" key="2">
    <source>
        <dbReference type="Proteomes" id="UP001596058"/>
    </source>
</evidence>
<reference evidence="2" key="1">
    <citation type="journal article" date="2019" name="Int. J. Syst. Evol. Microbiol.">
        <title>The Global Catalogue of Microorganisms (GCM) 10K type strain sequencing project: providing services to taxonomists for standard genome sequencing and annotation.</title>
        <authorList>
            <consortium name="The Broad Institute Genomics Platform"/>
            <consortium name="The Broad Institute Genome Sequencing Center for Infectious Disease"/>
            <person name="Wu L."/>
            <person name="Ma J."/>
        </authorList>
    </citation>
    <scope>NUCLEOTIDE SEQUENCE [LARGE SCALE GENOMIC DNA]</scope>
    <source>
        <strain evidence="2">CCUG 53903</strain>
    </source>
</reference>
<dbReference type="Proteomes" id="UP001596058">
    <property type="component" value="Unassembled WGS sequence"/>
</dbReference>
<sequence>MDAALHDHGLHVDLAGETRSEAMAQALAAAGRGVCVVLDNPQFGLRARTLTAGGAPLTITLYADH</sequence>
<evidence type="ECO:0000313" key="1">
    <source>
        <dbReference type="EMBL" id="MFC5833743.1"/>
    </source>
</evidence>
<protein>
    <submittedName>
        <fullName evidence="1">Uncharacterized protein</fullName>
    </submittedName>
</protein>
<comment type="caution">
    <text evidence="1">The sequence shown here is derived from an EMBL/GenBank/DDBJ whole genome shotgun (WGS) entry which is preliminary data.</text>
</comment>
<gene>
    <name evidence="1" type="ORF">ACFPZ3_58725</name>
</gene>